<evidence type="ECO:0000256" key="3">
    <source>
        <dbReference type="ARBA" id="ARBA00022801"/>
    </source>
</evidence>
<gene>
    <name evidence="5" type="ORF">POM88_011324</name>
</gene>
<dbReference type="SUPFAM" id="SSF54001">
    <property type="entry name" value="Cysteine proteinases"/>
    <property type="match status" value="1"/>
</dbReference>
<feature type="domain" description="Ubiquitin-like protease family profile" evidence="4">
    <location>
        <begin position="81"/>
        <end position="168"/>
    </location>
</feature>
<evidence type="ECO:0000256" key="2">
    <source>
        <dbReference type="ARBA" id="ARBA00022670"/>
    </source>
</evidence>
<accession>A0AAD8N2B4</accession>
<comment type="similarity">
    <text evidence="1">Belongs to the peptidase C48 family.</text>
</comment>
<reference evidence="5" key="2">
    <citation type="submission" date="2023-05" db="EMBL/GenBank/DDBJ databases">
        <authorList>
            <person name="Schelkunov M.I."/>
        </authorList>
    </citation>
    <scope>NUCLEOTIDE SEQUENCE</scope>
    <source>
        <strain evidence="5">Hsosn_3</strain>
        <tissue evidence="5">Leaf</tissue>
    </source>
</reference>
<keyword evidence="3" id="KW-0378">Hydrolase</keyword>
<dbReference type="Proteomes" id="UP001237642">
    <property type="component" value="Unassembled WGS sequence"/>
</dbReference>
<dbReference type="Pfam" id="PF02902">
    <property type="entry name" value="Peptidase_C48"/>
    <property type="match status" value="1"/>
</dbReference>
<keyword evidence="6" id="KW-1185">Reference proteome</keyword>
<dbReference type="GO" id="GO:0006508">
    <property type="term" value="P:proteolysis"/>
    <property type="evidence" value="ECO:0007669"/>
    <property type="project" value="UniProtKB-KW"/>
</dbReference>
<dbReference type="GO" id="GO:0008234">
    <property type="term" value="F:cysteine-type peptidase activity"/>
    <property type="evidence" value="ECO:0007669"/>
    <property type="project" value="InterPro"/>
</dbReference>
<dbReference type="InterPro" id="IPR038765">
    <property type="entry name" value="Papain-like_cys_pep_sf"/>
</dbReference>
<dbReference type="Gene3D" id="3.40.395.10">
    <property type="entry name" value="Adenoviral Proteinase, Chain A"/>
    <property type="match status" value="1"/>
</dbReference>
<dbReference type="EMBL" id="JAUIZM010000003">
    <property type="protein sequence ID" value="KAK1392268.1"/>
    <property type="molecule type" value="Genomic_DNA"/>
</dbReference>
<dbReference type="InterPro" id="IPR003653">
    <property type="entry name" value="Peptidase_C48_C"/>
</dbReference>
<protein>
    <recommendedName>
        <fullName evidence="4">Ubiquitin-like protease family profile domain-containing protein</fullName>
    </recommendedName>
</protein>
<reference evidence="5" key="1">
    <citation type="submission" date="2023-02" db="EMBL/GenBank/DDBJ databases">
        <title>Genome of toxic invasive species Heracleum sosnowskyi carries increased number of genes despite the absence of recent whole-genome duplications.</title>
        <authorList>
            <person name="Schelkunov M."/>
            <person name="Shtratnikova V."/>
            <person name="Makarenko M."/>
            <person name="Klepikova A."/>
            <person name="Omelchenko D."/>
            <person name="Novikova G."/>
            <person name="Obukhova E."/>
            <person name="Bogdanov V."/>
            <person name="Penin A."/>
            <person name="Logacheva M."/>
        </authorList>
    </citation>
    <scope>NUCLEOTIDE SEQUENCE</scope>
    <source>
        <strain evidence="5">Hsosn_3</strain>
        <tissue evidence="5">Leaf</tissue>
    </source>
</reference>
<evidence type="ECO:0000259" key="4">
    <source>
        <dbReference type="Pfam" id="PF02902"/>
    </source>
</evidence>
<comment type="caution">
    <text evidence="5">The sequence shown here is derived from an EMBL/GenBank/DDBJ whole genome shotgun (WGS) entry which is preliminary data.</text>
</comment>
<dbReference type="AlphaFoldDB" id="A0AAD8N2B4"/>
<keyword evidence="2" id="KW-0645">Protease</keyword>
<evidence type="ECO:0000313" key="6">
    <source>
        <dbReference type="Proteomes" id="UP001237642"/>
    </source>
</evidence>
<proteinExistence type="inferred from homology"/>
<evidence type="ECO:0000313" key="5">
    <source>
        <dbReference type="EMBL" id="KAK1392268.1"/>
    </source>
</evidence>
<sequence>MGELQRQISDGSWTPCGHDDPHNLLDIKIPTLCRLCVKHPDKGRIVVARGQVFPLSNEGGNAAGSFVEWPKDLVILGQEPENKKVKPGAKEKRFVLAPYIQSKHWMLLMFCVDESAVYVFDPLKQKRHIHVKDPFETAYKVYTKYGGKKNNQNNLLWFHEAVQCPQQKGVDRGSWKKIRKPTNWRSSRYLGKFFYSRIHVISSAGDEYGLILAERLQQGHDLMRY</sequence>
<organism evidence="5 6">
    <name type="scientific">Heracleum sosnowskyi</name>
    <dbReference type="NCBI Taxonomy" id="360622"/>
    <lineage>
        <taxon>Eukaryota</taxon>
        <taxon>Viridiplantae</taxon>
        <taxon>Streptophyta</taxon>
        <taxon>Embryophyta</taxon>
        <taxon>Tracheophyta</taxon>
        <taxon>Spermatophyta</taxon>
        <taxon>Magnoliopsida</taxon>
        <taxon>eudicotyledons</taxon>
        <taxon>Gunneridae</taxon>
        <taxon>Pentapetalae</taxon>
        <taxon>asterids</taxon>
        <taxon>campanulids</taxon>
        <taxon>Apiales</taxon>
        <taxon>Apiaceae</taxon>
        <taxon>Apioideae</taxon>
        <taxon>apioid superclade</taxon>
        <taxon>Tordylieae</taxon>
        <taxon>Tordyliinae</taxon>
        <taxon>Heracleum</taxon>
    </lineage>
</organism>
<name>A0AAD8N2B4_9APIA</name>
<evidence type="ECO:0000256" key="1">
    <source>
        <dbReference type="ARBA" id="ARBA00005234"/>
    </source>
</evidence>